<organism evidence="1 2">
    <name type="scientific">Kriegella aquimaris</name>
    <dbReference type="NCBI Taxonomy" id="192904"/>
    <lineage>
        <taxon>Bacteria</taxon>
        <taxon>Pseudomonadati</taxon>
        <taxon>Bacteroidota</taxon>
        <taxon>Flavobacteriia</taxon>
        <taxon>Flavobacteriales</taxon>
        <taxon>Flavobacteriaceae</taxon>
        <taxon>Kriegella</taxon>
    </lineage>
</organism>
<gene>
    <name evidence="1" type="ORF">SAMN04488514_10747</name>
</gene>
<accession>A0A1G9S0D6</accession>
<evidence type="ECO:0000313" key="1">
    <source>
        <dbReference type="EMBL" id="SDM28720.1"/>
    </source>
</evidence>
<protein>
    <submittedName>
        <fullName evidence="1">Uncharacterized protein</fullName>
    </submittedName>
</protein>
<proteinExistence type="predicted"/>
<dbReference type="EMBL" id="FNGV01000007">
    <property type="protein sequence ID" value="SDM28720.1"/>
    <property type="molecule type" value="Genomic_DNA"/>
</dbReference>
<sequence length="56" mass="6214">MIWVRLGVKKYVNSPQAPTAHERVALSKNPIFWGTATIIDLRVVVQCEYGNTGVVS</sequence>
<dbReference type="AlphaFoldDB" id="A0A1G9S0D6"/>
<reference evidence="1 2" key="1">
    <citation type="submission" date="2016-10" db="EMBL/GenBank/DDBJ databases">
        <authorList>
            <person name="de Groot N.N."/>
        </authorList>
    </citation>
    <scope>NUCLEOTIDE SEQUENCE [LARGE SCALE GENOMIC DNA]</scope>
    <source>
        <strain evidence="1 2">DSM 19886</strain>
    </source>
</reference>
<dbReference type="Proteomes" id="UP000199440">
    <property type="component" value="Unassembled WGS sequence"/>
</dbReference>
<keyword evidence="2" id="KW-1185">Reference proteome</keyword>
<evidence type="ECO:0000313" key="2">
    <source>
        <dbReference type="Proteomes" id="UP000199440"/>
    </source>
</evidence>
<name>A0A1G9S0D6_9FLAO</name>